<feature type="non-terminal residue" evidence="1">
    <location>
        <position position="1"/>
    </location>
</feature>
<dbReference type="AlphaFoldDB" id="A0A0F9JUI9"/>
<dbReference type="InterPro" id="IPR012341">
    <property type="entry name" value="6hp_glycosidase-like_sf"/>
</dbReference>
<reference evidence="1" key="1">
    <citation type="journal article" date="2015" name="Nature">
        <title>Complex archaea that bridge the gap between prokaryotes and eukaryotes.</title>
        <authorList>
            <person name="Spang A."/>
            <person name="Saw J.H."/>
            <person name="Jorgensen S.L."/>
            <person name="Zaremba-Niedzwiedzka K."/>
            <person name="Martijn J."/>
            <person name="Lind A.E."/>
            <person name="van Eijk R."/>
            <person name="Schleper C."/>
            <person name="Guy L."/>
            <person name="Ettema T.J."/>
        </authorList>
    </citation>
    <scope>NUCLEOTIDE SEQUENCE</scope>
</reference>
<dbReference type="SUPFAM" id="SSF48208">
    <property type="entry name" value="Six-hairpin glycosidases"/>
    <property type="match status" value="1"/>
</dbReference>
<dbReference type="InterPro" id="IPR008928">
    <property type="entry name" value="6-hairpin_glycosidase_sf"/>
</dbReference>
<organism evidence="1">
    <name type="scientific">marine sediment metagenome</name>
    <dbReference type="NCBI Taxonomy" id="412755"/>
    <lineage>
        <taxon>unclassified sequences</taxon>
        <taxon>metagenomes</taxon>
        <taxon>ecological metagenomes</taxon>
    </lineage>
</organism>
<dbReference type="EMBL" id="LAZR01009300">
    <property type="protein sequence ID" value="KKM73459.1"/>
    <property type="molecule type" value="Genomic_DNA"/>
</dbReference>
<proteinExistence type="predicted"/>
<protein>
    <recommendedName>
        <fullName evidence="2">GH15-like domain-containing protein</fullName>
    </recommendedName>
</protein>
<sequence>YLLTAKKKGENIQNIDEFLLSINNAAQYAIKNFYRPEINLFHSTTSIHESALEEGFSCWTNFAYLKAFYLVSKVNSELDTPDIIPDRILVFKSAFKHNLFGIMVSNHRFLRRIDQKGNYDFKPDFTLLSPFYFGFGKETKDYVDNSVSFLERQLWDPELGMIQRYLPFSGDIEIHTHSGNGPWLQYTAILAQYHYWCKNIKRGDELIGLIDNYKNENGEIPEHISTCKRFNGFMESEWKTGIDFDKEFDKHILQDNLDFDKILEEANNMHRSYKEVAEKCMIPVDTMEEGGYILFVTPLMWSHVEYMKALLYKHGLYSNDNSHQSS</sequence>
<name>A0A0F9JUI9_9ZZZZ</name>
<gene>
    <name evidence="1" type="ORF">LCGC14_1410310</name>
</gene>
<evidence type="ECO:0008006" key="2">
    <source>
        <dbReference type="Google" id="ProtNLM"/>
    </source>
</evidence>
<dbReference type="Gene3D" id="1.50.10.10">
    <property type="match status" value="1"/>
</dbReference>
<evidence type="ECO:0000313" key="1">
    <source>
        <dbReference type="EMBL" id="KKM73459.1"/>
    </source>
</evidence>
<accession>A0A0F9JUI9</accession>
<comment type="caution">
    <text evidence="1">The sequence shown here is derived from an EMBL/GenBank/DDBJ whole genome shotgun (WGS) entry which is preliminary data.</text>
</comment>
<dbReference type="GO" id="GO:0005975">
    <property type="term" value="P:carbohydrate metabolic process"/>
    <property type="evidence" value="ECO:0007669"/>
    <property type="project" value="InterPro"/>
</dbReference>